<evidence type="ECO:0000313" key="1">
    <source>
        <dbReference type="EMBL" id="SVD97179.1"/>
    </source>
</evidence>
<dbReference type="AlphaFoldDB" id="A0A382ZPL7"/>
<gene>
    <name evidence="1" type="ORF">METZ01_LOCUS450033</name>
</gene>
<organism evidence="1">
    <name type="scientific">marine metagenome</name>
    <dbReference type="NCBI Taxonomy" id="408172"/>
    <lineage>
        <taxon>unclassified sequences</taxon>
        <taxon>metagenomes</taxon>
        <taxon>ecological metagenomes</taxon>
    </lineage>
</organism>
<proteinExistence type="predicted"/>
<feature type="non-terminal residue" evidence="1">
    <location>
        <position position="115"/>
    </location>
</feature>
<sequence length="115" mass="12780">MREKRQSVASEMKCILTSLLTIGSCLPAAKAEKDSFDGFLKPAFQQNCIKCHGEKEKVKGKVNLLALKNSAELEGNAKLLGKLIEALEFEDMPPEEEPLLDPKLRNHMVAELKTI</sequence>
<accession>A0A382ZPL7</accession>
<name>A0A382ZPL7_9ZZZZ</name>
<dbReference type="EMBL" id="UINC01185464">
    <property type="protein sequence ID" value="SVD97179.1"/>
    <property type="molecule type" value="Genomic_DNA"/>
</dbReference>
<protein>
    <recommendedName>
        <fullName evidence="2">Cytochrome c domain-containing protein</fullName>
    </recommendedName>
</protein>
<evidence type="ECO:0008006" key="2">
    <source>
        <dbReference type="Google" id="ProtNLM"/>
    </source>
</evidence>
<reference evidence="1" key="1">
    <citation type="submission" date="2018-05" db="EMBL/GenBank/DDBJ databases">
        <authorList>
            <person name="Lanie J.A."/>
            <person name="Ng W.-L."/>
            <person name="Kazmierczak K.M."/>
            <person name="Andrzejewski T.M."/>
            <person name="Davidsen T.M."/>
            <person name="Wayne K.J."/>
            <person name="Tettelin H."/>
            <person name="Glass J.I."/>
            <person name="Rusch D."/>
            <person name="Podicherti R."/>
            <person name="Tsui H.-C.T."/>
            <person name="Winkler M.E."/>
        </authorList>
    </citation>
    <scope>NUCLEOTIDE SEQUENCE</scope>
</reference>
<dbReference type="PROSITE" id="PS51257">
    <property type="entry name" value="PROKAR_LIPOPROTEIN"/>
    <property type="match status" value="1"/>
</dbReference>